<keyword evidence="2" id="KW-1185">Reference proteome</keyword>
<dbReference type="Proteomes" id="UP000307244">
    <property type="component" value="Unassembled WGS sequence"/>
</dbReference>
<reference evidence="1 2" key="1">
    <citation type="submission" date="2019-04" db="EMBL/GenBank/DDBJ databases">
        <title>Pedobacter sp. RP-3-15 sp. nov., isolated from Arctic soil.</title>
        <authorList>
            <person name="Dahal R.H."/>
            <person name="Kim D.-U."/>
        </authorList>
    </citation>
    <scope>NUCLEOTIDE SEQUENCE [LARGE SCALE GENOMIC DNA]</scope>
    <source>
        <strain evidence="1 2">RP-3-15</strain>
    </source>
</reference>
<evidence type="ECO:0000313" key="2">
    <source>
        <dbReference type="Proteomes" id="UP000307244"/>
    </source>
</evidence>
<proteinExistence type="predicted"/>
<name>A0A4V5P0R3_9SPHI</name>
<dbReference type="AlphaFoldDB" id="A0A4V5P0R3"/>
<dbReference type="SUPFAM" id="SSF52047">
    <property type="entry name" value="RNI-like"/>
    <property type="match status" value="1"/>
</dbReference>
<sequence>MSNGNSSIDINVIGLDGKSTVLFSNNDAIIIGLNNKPFALFASSDFKLSELPLDLSNQISSLSRMLLKSELNKKNVKEPKTLPDWLLKFTSVDYLTLNDIKILSLQTLNLPKLRYLVLNDVSFEDRAVIISEFHIFKSLEYLVHNDIFTSSEIALIKKSSPNIKVMSEYDFNKEIGDGEVAIN</sequence>
<evidence type="ECO:0000313" key="1">
    <source>
        <dbReference type="EMBL" id="TKC02764.1"/>
    </source>
</evidence>
<comment type="caution">
    <text evidence="1">The sequence shown here is derived from an EMBL/GenBank/DDBJ whole genome shotgun (WGS) entry which is preliminary data.</text>
</comment>
<gene>
    <name evidence="1" type="ORF">FA047_20340</name>
</gene>
<organism evidence="1 2">
    <name type="scientific">Pedobacter frigoris</name>
    <dbReference type="NCBI Taxonomy" id="2571272"/>
    <lineage>
        <taxon>Bacteria</taxon>
        <taxon>Pseudomonadati</taxon>
        <taxon>Bacteroidota</taxon>
        <taxon>Sphingobacteriia</taxon>
        <taxon>Sphingobacteriales</taxon>
        <taxon>Sphingobacteriaceae</taxon>
        <taxon>Pedobacter</taxon>
    </lineage>
</organism>
<protein>
    <submittedName>
        <fullName evidence="1">Uncharacterized protein</fullName>
    </submittedName>
</protein>
<accession>A0A4V5P0R3</accession>
<dbReference type="EMBL" id="SWBQ01000015">
    <property type="protein sequence ID" value="TKC02764.1"/>
    <property type="molecule type" value="Genomic_DNA"/>
</dbReference>